<evidence type="ECO:0000313" key="3">
    <source>
        <dbReference type="Proteomes" id="UP000799437"/>
    </source>
</evidence>
<dbReference type="GeneID" id="54490400"/>
<gene>
    <name evidence="2" type="ORF">EJ05DRAFT_536932</name>
</gene>
<dbReference type="RefSeq" id="XP_033602117.1">
    <property type="nucleotide sequence ID" value="XM_033749346.1"/>
</dbReference>
<dbReference type="EMBL" id="ML996569">
    <property type="protein sequence ID" value="KAF2759666.1"/>
    <property type="molecule type" value="Genomic_DNA"/>
</dbReference>
<organism evidence="2 3">
    <name type="scientific">Pseudovirgaria hyperparasitica</name>
    <dbReference type="NCBI Taxonomy" id="470096"/>
    <lineage>
        <taxon>Eukaryota</taxon>
        <taxon>Fungi</taxon>
        <taxon>Dikarya</taxon>
        <taxon>Ascomycota</taxon>
        <taxon>Pezizomycotina</taxon>
        <taxon>Dothideomycetes</taxon>
        <taxon>Dothideomycetes incertae sedis</taxon>
        <taxon>Acrospermales</taxon>
        <taxon>Acrospermaceae</taxon>
        <taxon>Pseudovirgaria</taxon>
    </lineage>
</organism>
<protein>
    <submittedName>
        <fullName evidence="2">Uncharacterized protein</fullName>
    </submittedName>
</protein>
<evidence type="ECO:0000256" key="1">
    <source>
        <dbReference type="SAM" id="MobiDB-lite"/>
    </source>
</evidence>
<keyword evidence="3" id="KW-1185">Reference proteome</keyword>
<feature type="compositionally biased region" description="Basic and acidic residues" evidence="1">
    <location>
        <begin position="10"/>
        <end position="33"/>
    </location>
</feature>
<feature type="region of interest" description="Disordered" evidence="1">
    <location>
        <begin position="1"/>
        <end position="109"/>
    </location>
</feature>
<dbReference type="Proteomes" id="UP000799437">
    <property type="component" value="Unassembled WGS sequence"/>
</dbReference>
<reference evidence="2" key="1">
    <citation type="journal article" date="2020" name="Stud. Mycol.">
        <title>101 Dothideomycetes genomes: a test case for predicting lifestyles and emergence of pathogens.</title>
        <authorList>
            <person name="Haridas S."/>
            <person name="Albert R."/>
            <person name="Binder M."/>
            <person name="Bloem J."/>
            <person name="Labutti K."/>
            <person name="Salamov A."/>
            <person name="Andreopoulos B."/>
            <person name="Baker S."/>
            <person name="Barry K."/>
            <person name="Bills G."/>
            <person name="Bluhm B."/>
            <person name="Cannon C."/>
            <person name="Castanera R."/>
            <person name="Culley D."/>
            <person name="Daum C."/>
            <person name="Ezra D."/>
            <person name="Gonzalez J."/>
            <person name="Henrissat B."/>
            <person name="Kuo A."/>
            <person name="Liang C."/>
            <person name="Lipzen A."/>
            <person name="Lutzoni F."/>
            <person name="Magnuson J."/>
            <person name="Mondo S."/>
            <person name="Nolan M."/>
            <person name="Ohm R."/>
            <person name="Pangilinan J."/>
            <person name="Park H.-J."/>
            <person name="Ramirez L."/>
            <person name="Alfaro M."/>
            <person name="Sun H."/>
            <person name="Tritt A."/>
            <person name="Yoshinaga Y."/>
            <person name="Zwiers L.-H."/>
            <person name="Turgeon B."/>
            <person name="Goodwin S."/>
            <person name="Spatafora J."/>
            <person name="Crous P."/>
            <person name="Grigoriev I."/>
        </authorList>
    </citation>
    <scope>NUCLEOTIDE SEQUENCE</scope>
    <source>
        <strain evidence="2">CBS 121739</strain>
    </source>
</reference>
<proteinExistence type="predicted"/>
<accession>A0A6A6WCU1</accession>
<evidence type="ECO:0000313" key="2">
    <source>
        <dbReference type="EMBL" id="KAF2759666.1"/>
    </source>
</evidence>
<sequence length="421" mass="46212">MSPWDTFPSGERRFKEGQAASHESRALSGREETQASDSKPRFLSRKPSIEPPPGVTARLKKKLQPYRDKDTQSNPWLRESDKAHEPPQSPRVTELSEESANMPMYNELHPPPISKSYGSYWDRKERTHERKNVPVASFMVKPGCIFHTPEKIPRDSIANKQVDDGWWAHPILILSYDKRTEIASVLLITTLAGKKMSECYRPGVSMRRRLLYILNSGQDAQQENSEGMPTLSTEKESNNMYLQSYVKINAPVCVERRYILHLSMSRTVKLDALSIATVNLVLGNWLATAEAGALPSSSSAPSTEAQDEADDGNEVYEYASAQRVSRSCSPVDRMSSRLSHMGLCATPWPETPARRGRGAGAAGLAASGLALRREGRGQEFGINFARAPMGTIGRGKGAGGKVVGEGKGVVGEAGKENGEGV</sequence>
<name>A0A6A6WCU1_9PEZI</name>
<dbReference type="AlphaFoldDB" id="A0A6A6WCU1"/>